<protein>
    <submittedName>
        <fullName evidence="1">Uncharacterized protein</fullName>
    </submittedName>
</protein>
<dbReference type="SUPFAM" id="SSF48452">
    <property type="entry name" value="TPR-like"/>
    <property type="match status" value="1"/>
</dbReference>
<dbReference type="Gene3D" id="1.25.40.10">
    <property type="entry name" value="Tetratricopeptide repeat domain"/>
    <property type="match status" value="1"/>
</dbReference>
<proteinExistence type="predicted"/>
<organism evidence="1">
    <name type="scientific">marine sediment metagenome</name>
    <dbReference type="NCBI Taxonomy" id="412755"/>
    <lineage>
        <taxon>unclassified sequences</taxon>
        <taxon>metagenomes</taxon>
        <taxon>ecological metagenomes</taxon>
    </lineage>
</organism>
<reference evidence="1" key="1">
    <citation type="journal article" date="2014" name="Front. Microbiol.">
        <title>High frequency of phylogenetically diverse reductive dehalogenase-homologous genes in deep subseafloor sedimentary metagenomes.</title>
        <authorList>
            <person name="Kawai M."/>
            <person name="Futagami T."/>
            <person name="Toyoda A."/>
            <person name="Takaki Y."/>
            <person name="Nishi S."/>
            <person name="Hori S."/>
            <person name="Arai W."/>
            <person name="Tsubouchi T."/>
            <person name="Morono Y."/>
            <person name="Uchiyama I."/>
            <person name="Ito T."/>
            <person name="Fujiyama A."/>
            <person name="Inagaki F."/>
            <person name="Takami H."/>
        </authorList>
    </citation>
    <scope>NUCLEOTIDE SEQUENCE</scope>
    <source>
        <strain evidence="1">Expedition CK06-06</strain>
    </source>
</reference>
<sequence length="76" mass="8661">FNVSLEKYPNDPFLLLYKGMNLAGLDRGEESVSCLKKALSLEPDIFQKKHALGVIACWKHIAPNYLQEWQAAMDDH</sequence>
<evidence type="ECO:0000313" key="1">
    <source>
        <dbReference type="EMBL" id="GAG21290.1"/>
    </source>
</evidence>
<dbReference type="InterPro" id="IPR011990">
    <property type="entry name" value="TPR-like_helical_dom_sf"/>
</dbReference>
<accession>X0VSR5</accession>
<gene>
    <name evidence="1" type="ORF">S01H1_51203</name>
</gene>
<dbReference type="AlphaFoldDB" id="X0VSR5"/>
<feature type="non-terminal residue" evidence="1">
    <location>
        <position position="1"/>
    </location>
</feature>
<dbReference type="EMBL" id="BARS01033033">
    <property type="protein sequence ID" value="GAG21290.1"/>
    <property type="molecule type" value="Genomic_DNA"/>
</dbReference>
<name>X0VSR5_9ZZZZ</name>
<comment type="caution">
    <text evidence="1">The sequence shown here is derived from an EMBL/GenBank/DDBJ whole genome shotgun (WGS) entry which is preliminary data.</text>
</comment>